<name>A0ABY8D965_9HYPH</name>
<protein>
    <submittedName>
        <fullName evidence="1">Uncharacterized protein</fullName>
    </submittedName>
</protein>
<accession>A0ABY8D965</accession>
<evidence type="ECO:0000313" key="1">
    <source>
        <dbReference type="EMBL" id="WEX86468.1"/>
    </source>
</evidence>
<dbReference type="RefSeq" id="WP_280658534.1">
    <property type="nucleotide sequence ID" value="NZ_CP120373.1"/>
</dbReference>
<keyword evidence="2" id="KW-1185">Reference proteome</keyword>
<dbReference type="Proteomes" id="UP001229355">
    <property type="component" value="Chromosome 1"/>
</dbReference>
<sequence>MSLVRNGRARLALALPRHRQKLRAIKNQEMEDLFEAYALAAGAIESLRNEYPLREELLREYQNLCLDMQAEVVAFLEGRPVPDAPQPRDE</sequence>
<organism evidence="1 2">
    <name type="scientific">Sinorhizobium garamanticum</name>
    <dbReference type="NCBI Taxonomy" id="680247"/>
    <lineage>
        <taxon>Bacteria</taxon>
        <taxon>Pseudomonadati</taxon>
        <taxon>Pseudomonadota</taxon>
        <taxon>Alphaproteobacteria</taxon>
        <taxon>Hyphomicrobiales</taxon>
        <taxon>Rhizobiaceae</taxon>
        <taxon>Sinorhizobium/Ensifer group</taxon>
        <taxon>Sinorhizobium</taxon>
    </lineage>
</organism>
<evidence type="ECO:0000313" key="2">
    <source>
        <dbReference type="Proteomes" id="UP001229355"/>
    </source>
</evidence>
<dbReference type="EMBL" id="CP120373">
    <property type="protein sequence ID" value="WEX86468.1"/>
    <property type="molecule type" value="Genomic_DNA"/>
</dbReference>
<proteinExistence type="predicted"/>
<gene>
    <name evidence="1" type="ORF">PZN02_002752</name>
</gene>
<reference evidence="1 2" key="1">
    <citation type="submission" date="2023-03" db="EMBL/GenBank/DDBJ databases">
        <authorList>
            <person name="Kaur S."/>
            <person name="Espinosa-Saiz D."/>
            <person name="Velazquez E."/>
            <person name="Menendez E."/>
            <person name="diCenzo G.C."/>
        </authorList>
    </citation>
    <scope>NUCLEOTIDE SEQUENCE [LARGE SCALE GENOMIC DNA]</scope>
    <source>
        <strain evidence="1 2">LMG 24692</strain>
    </source>
</reference>